<gene>
    <name evidence="2" type="ORF">AVEN_79568_1</name>
</gene>
<dbReference type="Proteomes" id="UP000499080">
    <property type="component" value="Unassembled WGS sequence"/>
</dbReference>
<evidence type="ECO:0008006" key="4">
    <source>
        <dbReference type="Google" id="ProtNLM"/>
    </source>
</evidence>
<feature type="compositionally biased region" description="Basic and acidic residues" evidence="1">
    <location>
        <begin position="42"/>
        <end position="52"/>
    </location>
</feature>
<feature type="compositionally biased region" description="Acidic residues" evidence="1">
    <location>
        <begin position="53"/>
        <end position="63"/>
    </location>
</feature>
<reference evidence="2 3" key="1">
    <citation type="journal article" date="2019" name="Sci. Rep.">
        <title>Orb-weaving spider Araneus ventricosus genome elucidates the spidroin gene catalogue.</title>
        <authorList>
            <person name="Kono N."/>
            <person name="Nakamura H."/>
            <person name="Ohtoshi R."/>
            <person name="Moran D.A.P."/>
            <person name="Shinohara A."/>
            <person name="Yoshida Y."/>
            <person name="Fujiwara M."/>
            <person name="Mori M."/>
            <person name="Tomita M."/>
            <person name="Arakawa K."/>
        </authorList>
    </citation>
    <scope>NUCLEOTIDE SEQUENCE [LARGE SCALE GENOMIC DNA]</scope>
</reference>
<protein>
    <recommendedName>
        <fullName evidence="4">PiggyBac transposable element-derived protein domain-containing protein</fullName>
    </recommendedName>
</protein>
<comment type="caution">
    <text evidence="2">The sequence shown here is derived from an EMBL/GenBank/DDBJ whole genome shotgun (WGS) entry which is preliminary data.</text>
</comment>
<proteinExistence type="predicted"/>
<feature type="region of interest" description="Disordered" evidence="1">
    <location>
        <begin position="23"/>
        <end position="68"/>
    </location>
</feature>
<evidence type="ECO:0000313" key="2">
    <source>
        <dbReference type="EMBL" id="GBN13450.1"/>
    </source>
</evidence>
<evidence type="ECO:0000313" key="3">
    <source>
        <dbReference type="Proteomes" id="UP000499080"/>
    </source>
</evidence>
<dbReference type="AlphaFoldDB" id="A0A4Y2LH20"/>
<sequence>MPTTYEKEMECLRKLLAEDKTYEHSDFDHEDDGPEDVLEENFSDRESFIEHDAESEEDGDSGNEEMNNLEWFSSKDGVQWRKTKFWQNICNHCHNIVSCLPGTKGLAKDVTSPVKSWELFINYDMIQLLVECTYIYREMRIKLFM</sequence>
<dbReference type="EMBL" id="BGPR01005788">
    <property type="protein sequence ID" value="GBN13450.1"/>
    <property type="molecule type" value="Genomic_DNA"/>
</dbReference>
<organism evidence="2 3">
    <name type="scientific">Araneus ventricosus</name>
    <name type="common">Orbweaver spider</name>
    <name type="synonym">Epeira ventricosa</name>
    <dbReference type="NCBI Taxonomy" id="182803"/>
    <lineage>
        <taxon>Eukaryota</taxon>
        <taxon>Metazoa</taxon>
        <taxon>Ecdysozoa</taxon>
        <taxon>Arthropoda</taxon>
        <taxon>Chelicerata</taxon>
        <taxon>Arachnida</taxon>
        <taxon>Araneae</taxon>
        <taxon>Araneomorphae</taxon>
        <taxon>Entelegynae</taxon>
        <taxon>Araneoidea</taxon>
        <taxon>Araneidae</taxon>
        <taxon>Araneus</taxon>
    </lineage>
</organism>
<name>A0A4Y2LH20_ARAVE</name>
<keyword evidence="3" id="KW-1185">Reference proteome</keyword>
<accession>A0A4Y2LH20</accession>
<feature type="compositionally biased region" description="Acidic residues" evidence="1">
    <location>
        <begin position="28"/>
        <end position="41"/>
    </location>
</feature>
<evidence type="ECO:0000256" key="1">
    <source>
        <dbReference type="SAM" id="MobiDB-lite"/>
    </source>
</evidence>